<name>A0AA39YFX0_9PEZI</name>
<dbReference type="PANTHER" id="PTHR40845">
    <property type="match status" value="1"/>
</dbReference>
<dbReference type="PANTHER" id="PTHR40845:SF1">
    <property type="match status" value="1"/>
</dbReference>
<feature type="signal peptide" evidence="1">
    <location>
        <begin position="1"/>
        <end position="16"/>
    </location>
</feature>
<keyword evidence="1" id="KW-0732">Signal</keyword>
<feature type="domain" description="DUF7888" evidence="2">
    <location>
        <begin position="3"/>
        <end position="136"/>
    </location>
</feature>
<feature type="chain" id="PRO_5041241568" description="DUF7888 domain-containing protein" evidence="1">
    <location>
        <begin position="17"/>
        <end position="137"/>
    </location>
</feature>
<keyword evidence="4" id="KW-1185">Reference proteome</keyword>
<evidence type="ECO:0000259" key="2">
    <source>
        <dbReference type="Pfam" id="PF25411"/>
    </source>
</evidence>
<dbReference type="Pfam" id="PF25411">
    <property type="entry name" value="DUF7888"/>
    <property type="match status" value="1"/>
</dbReference>
<evidence type="ECO:0000313" key="3">
    <source>
        <dbReference type="EMBL" id="KAK0650757.1"/>
    </source>
</evidence>
<sequence>MASAIAVTILTGAASAVISAAINQVAPTIANLGKWDEAREAFTQQTVKAMWDAKTEDYGAAVCYNMAYEVSNTNQMYEKTSVMLEQELLHTDYDCFFMSGPDNHFWTYGDGGYINLAIYHDSSKCWFDSNTSDLYCP</sequence>
<protein>
    <recommendedName>
        <fullName evidence="2">DUF7888 domain-containing protein</fullName>
    </recommendedName>
</protein>
<reference evidence="3" key="1">
    <citation type="submission" date="2023-06" db="EMBL/GenBank/DDBJ databases">
        <title>Multi-omics analyses reveal the molecular pathogenesis toolkit of Lasiodiplodia hormozganensis, a cross-kingdom pathogen.</title>
        <authorList>
            <person name="Felix C."/>
            <person name="Meneses R."/>
            <person name="Goncalves M.F.M."/>
            <person name="Tilleman L."/>
            <person name="Duarte A.S."/>
            <person name="Jorrin-Novo J.V."/>
            <person name="Van De Peer Y."/>
            <person name="Deforce D."/>
            <person name="Van Nieuwerburgh F."/>
            <person name="Esteves A.C."/>
            <person name="Alves A."/>
        </authorList>
    </citation>
    <scope>NUCLEOTIDE SEQUENCE</scope>
    <source>
        <strain evidence="3">CBS 339.90</strain>
    </source>
</reference>
<evidence type="ECO:0000256" key="1">
    <source>
        <dbReference type="SAM" id="SignalP"/>
    </source>
</evidence>
<dbReference type="AlphaFoldDB" id="A0AA39YFX0"/>
<comment type="caution">
    <text evidence="3">The sequence shown here is derived from an EMBL/GenBank/DDBJ whole genome shotgun (WGS) entry which is preliminary data.</text>
</comment>
<proteinExistence type="predicted"/>
<dbReference type="InterPro" id="IPR057210">
    <property type="entry name" value="DUF7888"/>
</dbReference>
<accession>A0AA39YFX0</accession>
<dbReference type="EMBL" id="JAUJDW010000032">
    <property type="protein sequence ID" value="KAK0650757.1"/>
    <property type="molecule type" value="Genomic_DNA"/>
</dbReference>
<dbReference type="Proteomes" id="UP001175001">
    <property type="component" value="Unassembled WGS sequence"/>
</dbReference>
<evidence type="ECO:0000313" key="4">
    <source>
        <dbReference type="Proteomes" id="UP001175001"/>
    </source>
</evidence>
<gene>
    <name evidence="3" type="ORF">DIS24_g6478</name>
</gene>
<organism evidence="3 4">
    <name type="scientific">Lasiodiplodia hormozganensis</name>
    <dbReference type="NCBI Taxonomy" id="869390"/>
    <lineage>
        <taxon>Eukaryota</taxon>
        <taxon>Fungi</taxon>
        <taxon>Dikarya</taxon>
        <taxon>Ascomycota</taxon>
        <taxon>Pezizomycotina</taxon>
        <taxon>Dothideomycetes</taxon>
        <taxon>Dothideomycetes incertae sedis</taxon>
        <taxon>Botryosphaeriales</taxon>
        <taxon>Botryosphaeriaceae</taxon>
        <taxon>Lasiodiplodia</taxon>
    </lineage>
</organism>